<feature type="transmembrane region" description="Helical" evidence="1">
    <location>
        <begin position="202"/>
        <end position="231"/>
    </location>
</feature>
<feature type="transmembrane region" description="Helical" evidence="1">
    <location>
        <begin position="359"/>
        <end position="381"/>
    </location>
</feature>
<dbReference type="AlphaFoldDB" id="A0AAV2YZE8"/>
<keyword evidence="1" id="KW-1133">Transmembrane helix</keyword>
<organism evidence="2 3">
    <name type="scientific">Lagenidium giganteum</name>
    <dbReference type="NCBI Taxonomy" id="4803"/>
    <lineage>
        <taxon>Eukaryota</taxon>
        <taxon>Sar</taxon>
        <taxon>Stramenopiles</taxon>
        <taxon>Oomycota</taxon>
        <taxon>Peronosporomycetes</taxon>
        <taxon>Pythiales</taxon>
        <taxon>Pythiaceae</taxon>
    </lineage>
</organism>
<gene>
    <name evidence="2" type="ORF">N0F65_004954</name>
</gene>
<sequence>MSVPLAISRSTFRCLWCIVVAYTTANAIFLLSLAWCYYDFLNPSSTLKQIAHSFFFSRPWAFLVKNHTIIASGYLLLALPNLYGIYRMLRYTLHHKHLAFGPVPRGNSTRLTILYFEKYLASVSVIKQCLKLSNACGINGAWFVQSSLVVKTGEVVLQIAQAYRSSQYISNRLVNQLYGVMIFVNCWSMPVILFLWDRHKKMQSRLLCVVANVVLGFTWGTVIQGCIFARYYKMNADGHWPSAVPETYERELGRMLIISFPNFLLSTFSFMTSGWGVLNIAEVLAQQQFTTVATGNQVAVLRFASQFTGEGPIADPTTETDPIPSARVVATVGALTDQWRIRENGKPSKLVATLTKCHVVTMMVLGTVILILSVGSFGLLWPLEGSTVKCLDQLYPWFTNKVSCVGRQISCAQFGISGAADEINTALEPISSYMLANLGISDCSALEMTPRILDFQQLQTLTLLNVTVVKWDTDAAIAAPLFPQLQTLAMQSVHFNCTPRGIITKPFPSSFEWMYAQHMNADTFIDAVGGNWNMMVYFYCRNCNLSAMPQAVHFMSDLQTETQMTSVNAPPKAVRACIYSIELAYPLPQLDLSRNCFRACFGERKNERFLEIMRRHYGRIRSNFRIGFIVFWISVFVPANAGRGLAVISTLLATPVVFCSSMMACTAMLKILLSEQEFEYFTLINMCFYVGFAVIFSDVRSIQPVFGVCTAELVIMSDSLFRTAKSTIKSTVVALPVVLSIGVVVYLRQVYVSPAQFVHLAIGHVTIEASDLILNAALTLTLLYLRIIYRRRNLVSSFQEGAIPCVIHRARLKLTPKTATKTAPPSTTANADSSTPHLQVLRLLPLTLTEVDARRTVWSQTWSQEHRYASIWRGIHYVLGLTGVTLAVLTTFLPSMSILEDRGAGIDSKVALIPPVAFVCSVMYVAPFVLIYQVEILHALMRKFDVLFVAWQFGAAAVSLGDMLLYDYRAWVVCAWCVWYVWILLLDAITPLAAKRLGLRRWHAAVVVIANLFCIGCVLYVFAYGDSTTLVDKQVFTINLSAEASIKMHTGSFFVNRVIPIIIWSIRLLQAPMEEFPPEIRPVRVAISNEPVAGVATTAGDTDQK</sequence>
<keyword evidence="1" id="KW-0472">Membrane</keyword>
<evidence type="ECO:0000313" key="2">
    <source>
        <dbReference type="EMBL" id="DAZ98517.1"/>
    </source>
</evidence>
<feature type="transmembrane region" description="Helical" evidence="1">
    <location>
        <begin position="702"/>
        <end position="721"/>
    </location>
</feature>
<feature type="transmembrane region" description="Helical" evidence="1">
    <location>
        <begin position="970"/>
        <end position="990"/>
    </location>
</feature>
<feature type="transmembrane region" description="Helical" evidence="1">
    <location>
        <begin position="772"/>
        <end position="789"/>
    </location>
</feature>
<reference evidence="2" key="2">
    <citation type="journal article" date="2023" name="Microbiol Resour">
        <title>Decontamination and Annotation of the Draft Genome Sequence of the Oomycete Lagenidium giganteum ARSEF 373.</title>
        <authorList>
            <person name="Morgan W.R."/>
            <person name="Tartar A."/>
        </authorList>
    </citation>
    <scope>NUCLEOTIDE SEQUENCE</scope>
    <source>
        <strain evidence="2">ARSEF 373</strain>
    </source>
</reference>
<feature type="transmembrane region" description="Helical" evidence="1">
    <location>
        <begin position="622"/>
        <end position="639"/>
    </location>
</feature>
<comment type="caution">
    <text evidence="2">The sequence shown here is derived from an EMBL/GenBank/DDBJ whole genome shotgun (WGS) entry which is preliminary data.</text>
</comment>
<feature type="transmembrane region" description="Helical" evidence="1">
    <location>
        <begin position="733"/>
        <end position="752"/>
    </location>
</feature>
<evidence type="ECO:0000256" key="1">
    <source>
        <dbReference type="SAM" id="Phobius"/>
    </source>
</evidence>
<feature type="transmembrane region" description="Helical" evidence="1">
    <location>
        <begin position="911"/>
        <end position="932"/>
    </location>
</feature>
<accession>A0AAV2YZE8</accession>
<dbReference type="EMBL" id="DAKRPA010000105">
    <property type="protein sequence ID" value="DAZ98517.1"/>
    <property type="molecule type" value="Genomic_DNA"/>
</dbReference>
<protein>
    <submittedName>
        <fullName evidence="2">Uncharacterized protein</fullName>
    </submittedName>
</protein>
<feature type="transmembrane region" description="Helical" evidence="1">
    <location>
        <begin position="68"/>
        <end position="86"/>
    </location>
</feature>
<feature type="transmembrane region" description="Helical" evidence="1">
    <location>
        <begin position="12"/>
        <end position="35"/>
    </location>
</feature>
<feature type="transmembrane region" description="Helical" evidence="1">
    <location>
        <begin position="877"/>
        <end position="899"/>
    </location>
</feature>
<feature type="transmembrane region" description="Helical" evidence="1">
    <location>
        <begin position="1002"/>
        <end position="1023"/>
    </location>
</feature>
<keyword evidence="1" id="KW-0812">Transmembrane</keyword>
<keyword evidence="3" id="KW-1185">Reference proteome</keyword>
<feature type="transmembrane region" description="Helical" evidence="1">
    <location>
        <begin position="252"/>
        <end position="271"/>
    </location>
</feature>
<dbReference type="Proteomes" id="UP001146120">
    <property type="component" value="Unassembled WGS sequence"/>
</dbReference>
<evidence type="ECO:0000313" key="3">
    <source>
        <dbReference type="Proteomes" id="UP001146120"/>
    </source>
</evidence>
<feature type="transmembrane region" description="Helical" evidence="1">
    <location>
        <begin position="678"/>
        <end position="696"/>
    </location>
</feature>
<name>A0AAV2YZE8_9STRA</name>
<proteinExistence type="predicted"/>
<feature type="transmembrane region" description="Helical" evidence="1">
    <location>
        <begin position="645"/>
        <end position="666"/>
    </location>
</feature>
<reference evidence="2" key="1">
    <citation type="submission" date="2022-11" db="EMBL/GenBank/DDBJ databases">
        <authorList>
            <person name="Morgan W.R."/>
            <person name="Tartar A."/>
        </authorList>
    </citation>
    <scope>NUCLEOTIDE SEQUENCE</scope>
    <source>
        <strain evidence="2">ARSEF 373</strain>
    </source>
</reference>
<feature type="transmembrane region" description="Helical" evidence="1">
    <location>
        <begin position="177"/>
        <end position="196"/>
    </location>
</feature>